<comment type="caution">
    <text evidence="1">The sequence shown here is derived from an EMBL/GenBank/DDBJ whole genome shotgun (WGS) entry which is preliminary data.</text>
</comment>
<organism evidence="1 2">
    <name type="scientific">Hoylesella timonensis</name>
    <dbReference type="NCBI Taxonomy" id="386414"/>
    <lineage>
        <taxon>Bacteria</taxon>
        <taxon>Pseudomonadati</taxon>
        <taxon>Bacteroidota</taxon>
        <taxon>Bacteroidia</taxon>
        <taxon>Bacteroidales</taxon>
        <taxon>Prevotellaceae</taxon>
        <taxon>Hoylesella</taxon>
    </lineage>
</organism>
<accession>A0A2K0X9A8</accession>
<protein>
    <submittedName>
        <fullName evidence="1">Uncharacterized protein</fullName>
    </submittedName>
</protein>
<evidence type="ECO:0000313" key="2">
    <source>
        <dbReference type="Proteomes" id="UP000236634"/>
    </source>
</evidence>
<dbReference type="EMBL" id="NBAX01000015">
    <property type="protein sequence ID" value="PNP91103.1"/>
    <property type="molecule type" value="Genomic_DNA"/>
</dbReference>
<evidence type="ECO:0000313" key="1">
    <source>
        <dbReference type="EMBL" id="PNP91103.1"/>
    </source>
</evidence>
<dbReference type="Proteomes" id="UP000236634">
    <property type="component" value="Unassembled WGS sequence"/>
</dbReference>
<sequence length="63" mass="7523">INSNKKKFLKTIRYELLSTPAYLGRTKDKHILYLARSLKTRQSFLSIWKKLKDFSLPYDTEKS</sequence>
<gene>
    <name evidence="1" type="ORF">BFS16_12340</name>
</gene>
<feature type="non-terminal residue" evidence="1">
    <location>
        <position position="1"/>
    </location>
</feature>
<proteinExistence type="predicted"/>
<name>A0A2K0X9A8_9BACT</name>
<dbReference type="AlphaFoldDB" id="A0A2K0X9A8"/>
<reference evidence="1 2" key="1">
    <citation type="submission" date="2017-03" db="EMBL/GenBank/DDBJ databases">
        <authorList>
            <person name="Afonso C.L."/>
            <person name="Miller P.J."/>
            <person name="Scott M.A."/>
            <person name="Spackman E."/>
            <person name="Goraichik I."/>
            <person name="Dimitrov K.M."/>
            <person name="Suarez D.L."/>
            <person name="Swayne D.E."/>
        </authorList>
    </citation>
    <scope>NUCLEOTIDE SEQUENCE [LARGE SCALE GENOMIC DNA]</scope>
    <source>
        <strain evidence="1 2">DNF00076</strain>
    </source>
</reference>